<dbReference type="GeneID" id="20808228"/>
<reference evidence="7" key="1">
    <citation type="submission" date="2013-12" db="EMBL/GenBank/DDBJ databases">
        <title>The Genome Sequence of Aphanomyces astaci APO3.</title>
        <authorList>
            <consortium name="The Broad Institute Genomics Platform"/>
            <person name="Russ C."/>
            <person name="Tyler B."/>
            <person name="van West P."/>
            <person name="Dieguez-Uribeondo J."/>
            <person name="Young S.K."/>
            <person name="Zeng Q."/>
            <person name="Gargeya S."/>
            <person name="Fitzgerald M."/>
            <person name="Abouelleil A."/>
            <person name="Alvarado L."/>
            <person name="Chapman S.B."/>
            <person name="Gainer-Dewar J."/>
            <person name="Goldberg J."/>
            <person name="Griggs A."/>
            <person name="Gujja S."/>
            <person name="Hansen M."/>
            <person name="Howarth C."/>
            <person name="Imamovic A."/>
            <person name="Ireland A."/>
            <person name="Larimer J."/>
            <person name="McCowan C."/>
            <person name="Murphy C."/>
            <person name="Pearson M."/>
            <person name="Poon T.W."/>
            <person name="Priest M."/>
            <person name="Roberts A."/>
            <person name="Saif S."/>
            <person name="Shea T."/>
            <person name="Sykes S."/>
            <person name="Wortman J."/>
            <person name="Nusbaum C."/>
            <person name="Birren B."/>
        </authorList>
    </citation>
    <scope>NUCLEOTIDE SEQUENCE [LARGE SCALE GENOMIC DNA]</scope>
    <source>
        <strain evidence="7">APO3</strain>
    </source>
</reference>
<feature type="region of interest" description="Disordered" evidence="5">
    <location>
        <begin position="751"/>
        <end position="937"/>
    </location>
</feature>
<dbReference type="GO" id="GO:0007018">
    <property type="term" value="P:microtubule-based movement"/>
    <property type="evidence" value="ECO:0007669"/>
    <property type="project" value="InterPro"/>
</dbReference>
<evidence type="ECO:0000259" key="6">
    <source>
        <dbReference type="PROSITE" id="PS50067"/>
    </source>
</evidence>
<feature type="compositionally biased region" description="Low complexity" evidence="5">
    <location>
        <begin position="912"/>
        <end position="937"/>
    </location>
</feature>
<feature type="compositionally biased region" description="Polar residues" evidence="5">
    <location>
        <begin position="756"/>
        <end position="765"/>
    </location>
</feature>
<dbReference type="InterPro" id="IPR027640">
    <property type="entry name" value="Kinesin-like_fam"/>
</dbReference>
<evidence type="ECO:0000256" key="1">
    <source>
        <dbReference type="ARBA" id="ARBA00022741"/>
    </source>
</evidence>
<feature type="domain" description="Kinesin motor" evidence="6">
    <location>
        <begin position="406"/>
        <end position="708"/>
    </location>
</feature>
<dbReference type="STRING" id="112090.W4GP01"/>
<keyword evidence="3 4" id="KW-0505">Motor protein</keyword>
<dbReference type="InterPro" id="IPR001752">
    <property type="entry name" value="Kinesin_motor_dom"/>
</dbReference>
<feature type="binding site" evidence="3">
    <location>
        <begin position="481"/>
        <end position="488"/>
    </location>
    <ligand>
        <name>ATP</name>
        <dbReference type="ChEBI" id="CHEBI:30616"/>
    </ligand>
</feature>
<dbReference type="InterPro" id="IPR019821">
    <property type="entry name" value="Kinesin_motor_CS"/>
</dbReference>
<feature type="compositionally biased region" description="Polar residues" evidence="5">
    <location>
        <begin position="870"/>
        <end position="886"/>
    </location>
</feature>
<dbReference type="PRINTS" id="PR00380">
    <property type="entry name" value="KINESINHEAVY"/>
</dbReference>
<dbReference type="Gene3D" id="3.40.850.10">
    <property type="entry name" value="Kinesin motor domain"/>
    <property type="match status" value="1"/>
</dbReference>
<evidence type="ECO:0000313" key="7">
    <source>
        <dbReference type="EMBL" id="ETV80739.1"/>
    </source>
</evidence>
<keyword evidence="4" id="KW-0493">Microtubule</keyword>
<dbReference type="InterPro" id="IPR036961">
    <property type="entry name" value="Kinesin_motor_dom_sf"/>
</dbReference>
<dbReference type="GO" id="GO:0005874">
    <property type="term" value="C:microtubule"/>
    <property type="evidence" value="ECO:0007669"/>
    <property type="project" value="UniProtKB-KW"/>
</dbReference>
<sequence length="937" mass="100806">MTSKNYLQVPAVSPPPPPVFDGGRSHHDIMTTPQQQTTPMHPLLYEKYQQQGPVAPNELVNAGSSHDVIVVTCKGGSRLIVSKKELTALKLFLPKYEDIDMHRLVNTLPLLLQEMDASSKAVPPTSTAASSAAATAATPSKAAQSIPIPSQVKVNKLIRNTSNSSLFADMAKEYEAKLAEVDAQLATEKMTVERLDLENLTLKESLLQAAQLQHDTETRATDLTALVESLQHDLTDMKAKSNALVVTCQSKDDEIDAHVATISTLHDRLAALQQDVASASHAGEDKDARLAALSSSLQATEDALAASQADVVTQKNTIARLNDQVASARHQSATLRQSTASLAGDLQALKAHVTMEAAQTEALIQSSVMEMQAIVKVRELALFSQLDREILERKRMTEKYHEVSGKIRVFCRVRPLKDAAADGGAFMYPKSQTLLVASKRQEFAFDQVYGPDSTQEDVYEHIDPLIGSVMDGYNACVMAYGQTGAGKTFSMVGEDAAPGIIPRALHQLFAMSGARAALFQDTISLSMQEIYNDQPRDLLSKDILTPKDSAMDTRTVASWADVQAVLAEGYANRSVAATKMNFESSRSHAIVFVYVTSANKQTLERKSSTLCLVDLAGSERISRTQVTGDRLKEAQHINKSLSTLGDVVHALQHKAKHVPYRNSKLTFTLRDMLSGGAKALLVLQVSPDLADEGESVCSLQFGARVSQVELGAVKQRSVESGELLALKDELAKVRADHDAVVAKLQRELDALKEDGNQNQGGSARSASDDNDSLDDEWKKLNDESPETNHVTPPTGGGDVRKKVLLSKRTVTMPSSSAGGRLSLGRSGQPPTVPLPKPVRQTSLDRRMSLPVKAQPSDVPRPAAASPKPLTRTSVRATSPAATSTSRVARHSLGVAEGSALREKSVRPKVPIAARSAVTAAAAPPAGSTSPPSGRKWV</sequence>
<dbReference type="PROSITE" id="PS50067">
    <property type="entry name" value="KINESIN_MOTOR_2"/>
    <property type="match status" value="1"/>
</dbReference>
<dbReference type="VEuPathDB" id="FungiDB:H257_06232"/>
<accession>W4GP01</accession>
<comment type="similarity">
    <text evidence="3 4">Belongs to the TRAFAC class myosin-kinesin ATPase superfamily. Kinesin family.</text>
</comment>
<organism evidence="7">
    <name type="scientific">Aphanomyces astaci</name>
    <name type="common">Crayfish plague agent</name>
    <dbReference type="NCBI Taxonomy" id="112090"/>
    <lineage>
        <taxon>Eukaryota</taxon>
        <taxon>Sar</taxon>
        <taxon>Stramenopiles</taxon>
        <taxon>Oomycota</taxon>
        <taxon>Saprolegniomycetes</taxon>
        <taxon>Saprolegniales</taxon>
        <taxon>Verrucalvaceae</taxon>
        <taxon>Aphanomyces</taxon>
    </lineage>
</organism>
<evidence type="ECO:0000256" key="4">
    <source>
        <dbReference type="RuleBase" id="RU000394"/>
    </source>
</evidence>
<dbReference type="Pfam" id="PF00225">
    <property type="entry name" value="Kinesin"/>
    <property type="match status" value="1"/>
</dbReference>
<dbReference type="SUPFAM" id="SSF52540">
    <property type="entry name" value="P-loop containing nucleoside triphosphate hydrolases"/>
    <property type="match status" value="1"/>
</dbReference>
<evidence type="ECO:0000256" key="2">
    <source>
        <dbReference type="ARBA" id="ARBA00022840"/>
    </source>
</evidence>
<dbReference type="GO" id="GO:0008017">
    <property type="term" value="F:microtubule binding"/>
    <property type="evidence" value="ECO:0007669"/>
    <property type="project" value="InterPro"/>
</dbReference>
<dbReference type="OrthoDB" id="3176171at2759"/>
<dbReference type="AlphaFoldDB" id="W4GP01"/>
<proteinExistence type="inferred from homology"/>
<dbReference type="RefSeq" id="XP_009829686.1">
    <property type="nucleotide sequence ID" value="XM_009831384.1"/>
</dbReference>
<protein>
    <recommendedName>
        <fullName evidence="4">Kinesin-like protein</fullName>
    </recommendedName>
</protein>
<feature type="compositionally biased region" description="Low complexity" evidence="5">
    <location>
        <begin position="814"/>
        <end position="827"/>
    </location>
</feature>
<dbReference type="EMBL" id="KI913125">
    <property type="protein sequence ID" value="ETV80739.1"/>
    <property type="molecule type" value="Genomic_DNA"/>
</dbReference>
<dbReference type="PROSITE" id="PS00411">
    <property type="entry name" value="KINESIN_MOTOR_1"/>
    <property type="match status" value="1"/>
</dbReference>
<dbReference type="GO" id="GO:0005524">
    <property type="term" value="F:ATP binding"/>
    <property type="evidence" value="ECO:0007669"/>
    <property type="project" value="UniProtKB-UniRule"/>
</dbReference>
<evidence type="ECO:0000256" key="3">
    <source>
        <dbReference type="PROSITE-ProRule" id="PRU00283"/>
    </source>
</evidence>
<dbReference type="InterPro" id="IPR027417">
    <property type="entry name" value="P-loop_NTPase"/>
</dbReference>
<keyword evidence="1 3" id="KW-0547">Nucleotide-binding</keyword>
<dbReference type="PANTHER" id="PTHR47972">
    <property type="entry name" value="KINESIN-LIKE PROTEIN KLP-3"/>
    <property type="match status" value="1"/>
</dbReference>
<dbReference type="GO" id="GO:0003777">
    <property type="term" value="F:microtubule motor activity"/>
    <property type="evidence" value="ECO:0007669"/>
    <property type="project" value="InterPro"/>
</dbReference>
<dbReference type="Gene3D" id="1.10.287.1490">
    <property type="match status" value="1"/>
</dbReference>
<name>W4GP01_APHAT</name>
<dbReference type="PANTHER" id="PTHR47972:SF28">
    <property type="entry name" value="KINESIN-LIKE PROTEIN KLP-3"/>
    <property type="match status" value="1"/>
</dbReference>
<keyword evidence="2 3" id="KW-0067">ATP-binding</keyword>
<dbReference type="SUPFAM" id="SSF58100">
    <property type="entry name" value="Bacterial hemolysins"/>
    <property type="match status" value="1"/>
</dbReference>
<dbReference type="SMART" id="SM00129">
    <property type="entry name" value="KISc"/>
    <property type="match status" value="1"/>
</dbReference>
<evidence type="ECO:0000256" key="5">
    <source>
        <dbReference type="SAM" id="MobiDB-lite"/>
    </source>
</evidence>
<gene>
    <name evidence="7" type="ORF">H257_06232</name>
</gene>